<name>A0AB37US76_9CYAN</name>
<proteinExistence type="predicted"/>
<organism evidence="1 2">
    <name type="scientific">Chroococcidiopsis cubana SAG 39.79</name>
    <dbReference type="NCBI Taxonomy" id="388085"/>
    <lineage>
        <taxon>Bacteria</taxon>
        <taxon>Bacillati</taxon>
        <taxon>Cyanobacteriota</taxon>
        <taxon>Cyanophyceae</taxon>
        <taxon>Chroococcidiopsidales</taxon>
        <taxon>Chroococcidiopsidaceae</taxon>
        <taxon>Chroococcidiopsis</taxon>
    </lineage>
</organism>
<reference evidence="1 2" key="1">
    <citation type="journal article" date="2019" name="Genome Biol. Evol.">
        <title>Day and night: Metabolic profiles and evolutionary relationships of six axenic non-marine cyanobacteria.</title>
        <authorList>
            <person name="Will S.E."/>
            <person name="Henke P."/>
            <person name="Boedeker C."/>
            <person name="Huang S."/>
            <person name="Brinkmann H."/>
            <person name="Rohde M."/>
            <person name="Jarek M."/>
            <person name="Friedl T."/>
            <person name="Seufert S."/>
            <person name="Schumacher M."/>
            <person name="Overmann J."/>
            <person name="Neumann-Schaal M."/>
            <person name="Petersen J."/>
        </authorList>
    </citation>
    <scope>NUCLEOTIDE SEQUENCE [LARGE SCALE GENOMIC DNA]</scope>
    <source>
        <strain evidence="1 2">SAG 39.79</strain>
    </source>
</reference>
<comment type="caution">
    <text evidence="1">The sequence shown here is derived from an EMBL/GenBank/DDBJ whole genome shotgun (WGS) entry which is preliminary data.</text>
</comment>
<dbReference type="Proteomes" id="UP000282574">
    <property type="component" value="Unassembled WGS sequence"/>
</dbReference>
<gene>
    <name evidence="1" type="ORF">DSM107010_02850</name>
</gene>
<accession>A0AB37US76</accession>
<dbReference type="EMBL" id="RSCK01000002">
    <property type="protein sequence ID" value="RUT14254.1"/>
    <property type="molecule type" value="Genomic_DNA"/>
</dbReference>
<dbReference type="AlphaFoldDB" id="A0AB37US76"/>
<evidence type="ECO:0000313" key="2">
    <source>
        <dbReference type="Proteomes" id="UP000282574"/>
    </source>
</evidence>
<sequence>MSNVYYYSFWQLGGAIALLNRPLLKESSSSFTTLNGIVEKIKKTLEKSLLQIEFVILYT</sequence>
<keyword evidence="2" id="KW-1185">Reference proteome</keyword>
<evidence type="ECO:0000313" key="1">
    <source>
        <dbReference type="EMBL" id="RUT14254.1"/>
    </source>
</evidence>
<protein>
    <submittedName>
        <fullName evidence="1">Uncharacterized protein</fullName>
    </submittedName>
</protein>